<dbReference type="Gene3D" id="3.40.50.410">
    <property type="entry name" value="von Willebrand factor, type A domain"/>
    <property type="match status" value="1"/>
</dbReference>
<feature type="domain" description="VWFA" evidence="3">
    <location>
        <begin position="94"/>
        <end position="258"/>
    </location>
</feature>
<dbReference type="SMART" id="SM00327">
    <property type="entry name" value="VWA"/>
    <property type="match status" value="1"/>
</dbReference>
<feature type="non-terminal residue" evidence="4">
    <location>
        <position position="1"/>
    </location>
</feature>
<protein>
    <recommendedName>
        <fullName evidence="3">VWFA domain-containing protein</fullName>
    </recommendedName>
</protein>
<evidence type="ECO:0000259" key="3">
    <source>
        <dbReference type="PROSITE" id="PS50234"/>
    </source>
</evidence>
<keyword evidence="2" id="KW-1133">Transmembrane helix</keyword>
<evidence type="ECO:0000313" key="4">
    <source>
        <dbReference type="EMBL" id="SVD92178.1"/>
    </source>
</evidence>
<reference evidence="4" key="1">
    <citation type="submission" date="2018-05" db="EMBL/GenBank/DDBJ databases">
        <authorList>
            <person name="Lanie J.A."/>
            <person name="Ng W.-L."/>
            <person name="Kazmierczak K.M."/>
            <person name="Andrzejewski T.M."/>
            <person name="Davidsen T.M."/>
            <person name="Wayne K.J."/>
            <person name="Tettelin H."/>
            <person name="Glass J.I."/>
            <person name="Rusch D."/>
            <person name="Podicherti R."/>
            <person name="Tsui H.-C.T."/>
            <person name="Winkler M.E."/>
        </authorList>
    </citation>
    <scope>NUCLEOTIDE SEQUENCE</scope>
</reference>
<dbReference type="AlphaFoldDB" id="A0A382ZBV7"/>
<sequence>KGDSQWMSYSQLPTKTTPPTPEPTPVMAASEDVPSADTGFSIWNLLRRLPKPVYFALLGAFGTFIGALAGQLLLLAVSVNFPAQQSYEQSAEKNICLVLDTSGSMFGEPLNEVKAAATAFVNLQGKTGNRLCVVSFDSDGRLVQPLTTDTNKLQSAISGLSVGGSTALDLGLKQALMALSGKPEVDGTIADSKNKRGSNIVVIFTDGMPDDEGEAQEAAKALRQNGSILYAIHTPAAPVKFLESLTTDSKRVYRADNP</sequence>
<feature type="transmembrane region" description="Helical" evidence="2">
    <location>
        <begin position="53"/>
        <end position="77"/>
    </location>
</feature>
<dbReference type="EMBL" id="UINC01182141">
    <property type="protein sequence ID" value="SVD92178.1"/>
    <property type="molecule type" value="Genomic_DNA"/>
</dbReference>
<accession>A0A382ZBV7</accession>
<name>A0A382ZBV7_9ZZZZ</name>
<dbReference type="PROSITE" id="PS50234">
    <property type="entry name" value="VWFA"/>
    <property type="match status" value="1"/>
</dbReference>
<keyword evidence="2" id="KW-0472">Membrane</keyword>
<feature type="region of interest" description="Disordered" evidence="1">
    <location>
        <begin position="1"/>
        <end position="31"/>
    </location>
</feature>
<dbReference type="InterPro" id="IPR036465">
    <property type="entry name" value="vWFA_dom_sf"/>
</dbReference>
<feature type="non-terminal residue" evidence="4">
    <location>
        <position position="258"/>
    </location>
</feature>
<dbReference type="CDD" id="cd00198">
    <property type="entry name" value="vWFA"/>
    <property type="match status" value="1"/>
</dbReference>
<organism evidence="4">
    <name type="scientific">marine metagenome</name>
    <dbReference type="NCBI Taxonomy" id="408172"/>
    <lineage>
        <taxon>unclassified sequences</taxon>
        <taxon>metagenomes</taxon>
        <taxon>ecological metagenomes</taxon>
    </lineage>
</organism>
<dbReference type="InterPro" id="IPR002035">
    <property type="entry name" value="VWF_A"/>
</dbReference>
<evidence type="ECO:0000256" key="1">
    <source>
        <dbReference type="SAM" id="MobiDB-lite"/>
    </source>
</evidence>
<keyword evidence="2" id="KW-0812">Transmembrane</keyword>
<dbReference type="SUPFAM" id="SSF53300">
    <property type="entry name" value="vWA-like"/>
    <property type="match status" value="1"/>
</dbReference>
<feature type="compositionally biased region" description="Polar residues" evidence="1">
    <location>
        <begin position="1"/>
        <end position="12"/>
    </location>
</feature>
<proteinExistence type="predicted"/>
<dbReference type="Pfam" id="PF00092">
    <property type="entry name" value="VWA"/>
    <property type="match status" value="1"/>
</dbReference>
<evidence type="ECO:0000256" key="2">
    <source>
        <dbReference type="SAM" id="Phobius"/>
    </source>
</evidence>
<gene>
    <name evidence="4" type="ORF">METZ01_LOCUS445032</name>
</gene>